<feature type="compositionally biased region" description="Polar residues" evidence="1">
    <location>
        <begin position="116"/>
        <end position="127"/>
    </location>
</feature>
<keyword evidence="2" id="KW-1185">Reference proteome</keyword>
<dbReference type="AlphaFoldDB" id="A0A5S6QHU9"/>
<name>A0A5S6QHU9_TRIMR</name>
<dbReference type="PANTHER" id="PTHR47331">
    <property type="entry name" value="PHD-TYPE DOMAIN-CONTAINING PROTEIN"/>
    <property type="match status" value="1"/>
</dbReference>
<accession>A0A5S6QHU9</accession>
<sequence length="883" mass="99851">MPKNNTSEEKGTALRSGRILKCRSRLRCDRRVPSRRVNITLSRMASPTTEEVVTAATTAVAAQMTNIFESFLGQLRTDLQQLNVAGSAEAVKCDQETPTRKTEEDEKLCKDIPAENATSSQGTTSPLNRADDWIDDFLTLPEPVASHRAQGPSALLQQLPPAIAIEPFDGDPRKWDQFIGSFKALVHDVVSSDAQRIAILRQLLSPRLRASIAPSLYGPALYGQALADLRRLFGDPNLVIDAYIKTLMDIAPMKPGDSIDVDRFFYEVHGAVNTLRTRGATSELSSRTTLHAVVSKLNKKMQSMWARRVYELRPRPADLCDLDVWLEEIVSIQNNVHYEWRECSERQARKPRPKEPRHCLNVSITNDTLKKCPLCDKEHSLVKCPAFTSYSAQQRAEVLKQHGRCFACFEPNHQARKCKQRRVCGVHDCRLRHHPLLHGASRVFPTRSAESVLSKESAIHVGSNSITPPATEVLLSVVRASLTTKDNVSMEVNVLLDPGSEATLIREDIAYKVGLKGTVENVRLGTFHGIDPLFRCRRVSFMLHSLDQRHKFEVDGALTVPTLNLTHRRVDFEGLRNNWPHLRGIDIIQAQHDDVSVLVGMDVVGAHEQFRILKSPMNINAPRAVQTPFGWCVIGRVSSNFRSPSLSPNSRLVCRITLNRQGEELAVLVQHQWSIESLGISQPHKEKLSPEDEKAMEILQSSTRRVNGRYECAMLWKTARKEMQDSLHTANARFEGLERRFRRNPDFARRYADVIDEYLRMGYAKQVPLVNDPCDCWFLPHHAVESPSKPGKTRIVFDASARSNGISLNDMLLTGPDMLTDLFGLLLRFREYPVPVSADIAKMFHQVLVPERDQMMLPFRYEHLMKHFCNVCRHGHRILSKAE</sequence>
<dbReference type="SUPFAM" id="SSF56672">
    <property type="entry name" value="DNA/RNA polymerases"/>
    <property type="match status" value="1"/>
</dbReference>
<dbReference type="InterPro" id="IPR043502">
    <property type="entry name" value="DNA/RNA_pol_sf"/>
</dbReference>
<evidence type="ECO:0000256" key="1">
    <source>
        <dbReference type="SAM" id="MobiDB-lite"/>
    </source>
</evidence>
<evidence type="ECO:0000313" key="2">
    <source>
        <dbReference type="Proteomes" id="UP000046395"/>
    </source>
</evidence>
<dbReference type="Pfam" id="PF03564">
    <property type="entry name" value="DUF1759"/>
    <property type="match status" value="1"/>
</dbReference>
<dbReference type="Proteomes" id="UP000046395">
    <property type="component" value="Unassembled WGS sequence"/>
</dbReference>
<evidence type="ECO:0000313" key="3">
    <source>
        <dbReference type="WBParaSite" id="TMUE_2000006432.1"/>
    </source>
</evidence>
<dbReference type="InterPro" id="IPR005312">
    <property type="entry name" value="DUF1759"/>
</dbReference>
<dbReference type="PANTHER" id="PTHR47331:SF5">
    <property type="entry name" value="RIBONUCLEASE H"/>
    <property type="match status" value="1"/>
</dbReference>
<reference evidence="3" key="1">
    <citation type="submission" date="2019-12" db="UniProtKB">
        <authorList>
            <consortium name="WormBaseParasite"/>
        </authorList>
    </citation>
    <scope>IDENTIFICATION</scope>
</reference>
<protein>
    <submittedName>
        <fullName evidence="3">Peptidase A2 domain-containing protein</fullName>
    </submittedName>
</protein>
<feature type="compositionally biased region" description="Basic and acidic residues" evidence="1">
    <location>
        <begin position="92"/>
        <end position="113"/>
    </location>
</feature>
<dbReference type="WBParaSite" id="TMUE_2000006432.1">
    <property type="protein sequence ID" value="TMUE_2000006432.1"/>
    <property type="gene ID" value="WBGene00299601"/>
</dbReference>
<feature type="region of interest" description="Disordered" evidence="1">
    <location>
        <begin position="92"/>
        <end position="128"/>
    </location>
</feature>
<organism evidence="2 3">
    <name type="scientific">Trichuris muris</name>
    <name type="common">Mouse whipworm</name>
    <dbReference type="NCBI Taxonomy" id="70415"/>
    <lineage>
        <taxon>Eukaryota</taxon>
        <taxon>Metazoa</taxon>
        <taxon>Ecdysozoa</taxon>
        <taxon>Nematoda</taxon>
        <taxon>Enoplea</taxon>
        <taxon>Dorylaimia</taxon>
        <taxon>Trichinellida</taxon>
        <taxon>Trichuridae</taxon>
        <taxon>Trichuris</taxon>
    </lineage>
</organism>
<proteinExistence type="predicted"/>
<dbReference type="STRING" id="70415.A0A5S6QHU9"/>